<keyword evidence="13" id="KW-0408">Iron</keyword>
<dbReference type="SUPFAM" id="SSF51395">
    <property type="entry name" value="FMN-linked oxidoreductases"/>
    <property type="match status" value="1"/>
</dbReference>
<dbReference type="GO" id="GO:0004355">
    <property type="term" value="F:glutamate synthase (NADPH) activity"/>
    <property type="evidence" value="ECO:0007669"/>
    <property type="project" value="UniProtKB-EC"/>
</dbReference>
<comment type="pathway">
    <text evidence="17">Amino-acid biosynthesis; L-glutamate biosynthesis via GLT pathway; L-glutamate from 2-oxoglutarate and L-glutamine (NADP(+) route): step 1/1.</text>
</comment>
<evidence type="ECO:0000256" key="17">
    <source>
        <dbReference type="ARBA" id="ARBA00037898"/>
    </source>
</evidence>
<keyword evidence="7" id="KW-0285">Flavoprotein</keyword>
<accession>A0A5S5DMZ1</accession>
<reference evidence="22 23" key="1">
    <citation type="submission" date="2019-07" db="EMBL/GenBank/DDBJ databases">
        <title>Genomic Encyclopedia of Type Strains, Phase IV (KMG-IV): sequencing the most valuable type-strain genomes for metagenomic binning, comparative biology and taxonomic classification.</title>
        <authorList>
            <person name="Goeker M."/>
        </authorList>
    </citation>
    <scope>NUCLEOTIDE SEQUENCE [LARGE SCALE GENOMIC DNA]</scope>
    <source>
        <strain evidence="22 23">DSM 18961</strain>
    </source>
</reference>
<dbReference type="Gene3D" id="3.60.20.10">
    <property type="entry name" value="Glutamine Phosphoribosylpyrophosphate, subunit 1, domain 1"/>
    <property type="match status" value="1"/>
</dbReference>
<keyword evidence="6" id="KW-0028">Amino-acid biosynthesis</keyword>
<keyword evidence="23" id="KW-1185">Reference proteome</keyword>
<dbReference type="Pfam" id="PF01645">
    <property type="entry name" value="Glu_synthase"/>
    <property type="match status" value="1"/>
</dbReference>
<keyword evidence="15" id="KW-0314">Glutamate biosynthesis</keyword>
<dbReference type="InterPro" id="IPR017932">
    <property type="entry name" value="GATase_2_dom"/>
</dbReference>
<dbReference type="CDD" id="cd00982">
    <property type="entry name" value="gltB_C"/>
    <property type="match status" value="1"/>
</dbReference>
<evidence type="ECO:0000256" key="19">
    <source>
        <dbReference type="ARBA" id="ARBA00072108"/>
    </source>
</evidence>
<evidence type="ECO:0000256" key="1">
    <source>
        <dbReference type="ARBA" id="ARBA00001917"/>
    </source>
</evidence>
<protein>
    <recommendedName>
        <fullName evidence="19">Glutamate synthase [NADPH] large chain</fullName>
        <ecNumber evidence="5">1.4.1.13</ecNumber>
    </recommendedName>
    <alternativeName>
        <fullName evidence="20">Glutamate synthase subunit alpha</fullName>
    </alternativeName>
</protein>
<evidence type="ECO:0000256" key="9">
    <source>
        <dbReference type="ARBA" id="ARBA00022723"/>
    </source>
</evidence>
<dbReference type="GO" id="GO:0019676">
    <property type="term" value="P:ammonia assimilation cycle"/>
    <property type="evidence" value="ECO:0007669"/>
    <property type="project" value="TreeGrafter"/>
</dbReference>
<evidence type="ECO:0000256" key="4">
    <source>
        <dbReference type="ARBA" id="ARBA00009716"/>
    </source>
</evidence>
<evidence type="ECO:0000256" key="7">
    <source>
        <dbReference type="ARBA" id="ARBA00022630"/>
    </source>
</evidence>
<dbReference type="EC" id="1.4.1.13" evidence="5"/>
<dbReference type="FunFam" id="3.20.20.70:FF:000053">
    <property type="entry name" value="Glutamate synthase large subunit"/>
    <property type="match status" value="1"/>
</dbReference>
<evidence type="ECO:0000256" key="3">
    <source>
        <dbReference type="ARBA" id="ARBA00001974"/>
    </source>
</evidence>
<dbReference type="FunFam" id="3.20.20.70:FF:000031">
    <property type="entry name" value="Glutamate synthase 1 [NADH]"/>
    <property type="match status" value="1"/>
</dbReference>
<comment type="cofactor">
    <cofactor evidence="1">
        <name>FMN</name>
        <dbReference type="ChEBI" id="CHEBI:58210"/>
    </cofactor>
</comment>
<evidence type="ECO:0000256" key="6">
    <source>
        <dbReference type="ARBA" id="ARBA00022605"/>
    </source>
</evidence>
<evidence type="ECO:0000256" key="14">
    <source>
        <dbReference type="ARBA" id="ARBA00023014"/>
    </source>
</evidence>
<feature type="domain" description="Glutamine amidotransferase type-2" evidence="21">
    <location>
        <begin position="16"/>
        <end position="413"/>
    </location>
</feature>
<comment type="catalytic activity">
    <reaction evidence="18">
        <text>2 L-glutamate + NADP(+) = L-glutamine + 2-oxoglutarate + NADPH + H(+)</text>
        <dbReference type="Rhea" id="RHEA:15501"/>
        <dbReference type="ChEBI" id="CHEBI:15378"/>
        <dbReference type="ChEBI" id="CHEBI:16810"/>
        <dbReference type="ChEBI" id="CHEBI:29985"/>
        <dbReference type="ChEBI" id="CHEBI:57783"/>
        <dbReference type="ChEBI" id="CHEBI:58349"/>
        <dbReference type="ChEBI" id="CHEBI:58359"/>
        <dbReference type="EC" id="1.4.1.13"/>
    </reaction>
</comment>
<evidence type="ECO:0000256" key="12">
    <source>
        <dbReference type="ARBA" id="ARBA00023002"/>
    </source>
</evidence>
<dbReference type="OrthoDB" id="9758182at2"/>
<dbReference type="FunFam" id="2.160.20.60:FF:000001">
    <property type="entry name" value="Glutamate synthase, large subunit"/>
    <property type="match status" value="1"/>
</dbReference>
<dbReference type="PROSITE" id="PS51278">
    <property type="entry name" value="GATASE_TYPE_2"/>
    <property type="match status" value="1"/>
</dbReference>
<keyword evidence="10" id="KW-0274">FAD</keyword>
<dbReference type="Pfam" id="PF04898">
    <property type="entry name" value="Glu_syn_central"/>
    <property type="match status" value="1"/>
</dbReference>
<dbReference type="EMBL" id="VNIA01000004">
    <property type="protein sequence ID" value="TYP97320.1"/>
    <property type="molecule type" value="Genomic_DNA"/>
</dbReference>
<evidence type="ECO:0000256" key="8">
    <source>
        <dbReference type="ARBA" id="ARBA00022643"/>
    </source>
</evidence>
<evidence type="ECO:0000256" key="11">
    <source>
        <dbReference type="ARBA" id="ARBA00022962"/>
    </source>
</evidence>
<evidence type="ECO:0000256" key="13">
    <source>
        <dbReference type="ARBA" id="ARBA00023004"/>
    </source>
</evidence>
<dbReference type="InterPro" id="IPR006982">
    <property type="entry name" value="Glu_synth_centr_N"/>
</dbReference>
<evidence type="ECO:0000256" key="2">
    <source>
        <dbReference type="ARBA" id="ARBA00001927"/>
    </source>
</evidence>
<dbReference type="InterPro" id="IPR036485">
    <property type="entry name" value="Glu_synth_asu_C_sf"/>
</dbReference>
<dbReference type="CDD" id="cd00713">
    <property type="entry name" value="GltS"/>
    <property type="match status" value="1"/>
</dbReference>
<dbReference type="RefSeq" id="WP_148870676.1">
    <property type="nucleotide sequence ID" value="NZ_VNIA01000004.1"/>
</dbReference>
<dbReference type="InterPro" id="IPR002932">
    <property type="entry name" value="Glu_synthdom"/>
</dbReference>
<organism evidence="22 23">
    <name type="scientific">Tenacibaculum adriaticum</name>
    <dbReference type="NCBI Taxonomy" id="413713"/>
    <lineage>
        <taxon>Bacteria</taxon>
        <taxon>Pseudomonadati</taxon>
        <taxon>Bacteroidota</taxon>
        <taxon>Flavobacteriia</taxon>
        <taxon>Flavobacteriales</taxon>
        <taxon>Flavobacteriaceae</taxon>
        <taxon>Tenacibaculum</taxon>
    </lineage>
</organism>
<keyword evidence="16" id="KW-0003">3Fe-4S</keyword>
<keyword evidence="12" id="KW-0560">Oxidoreductase</keyword>
<dbReference type="Pfam" id="PF01493">
    <property type="entry name" value="GXGXG"/>
    <property type="match status" value="1"/>
</dbReference>
<dbReference type="FunFam" id="3.60.20.10:FF:000001">
    <property type="entry name" value="Glutamate synthase, large subunit"/>
    <property type="match status" value="1"/>
</dbReference>
<comment type="similarity">
    <text evidence="4">Belongs to the glutamate synthase family.</text>
</comment>
<dbReference type="Gene3D" id="2.160.20.60">
    <property type="entry name" value="Glutamate synthase, alpha subunit, C-terminal domain"/>
    <property type="match status" value="1"/>
</dbReference>
<dbReference type="Gene3D" id="3.20.20.70">
    <property type="entry name" value="Aldolase class I"/>
    <property type="match status" value="2"/>
</dbReference>
<dbReference type="InterPro" id="IPR050711">
    <property type="entry name" value="ET-N_metabolism_enzyme"/>
</dbReference>
<evidence type="ECO:0000256" key="18">
    <source>
        <dbReference type="ARBA" id="ARBA00048151"/>
    </source>
</evidence>
<dbReference type="Pfam" id="PF00310">
    <property type="entry name" value="GATase_2"/>
    <property type="match status" value="1"/>
</dbReference>
<dbReference type="NCBIfam" id="NF008730">
    <property type="entry name" value="PRK11750.1"/>
    <property type="match status" value="1"/>
</dbReference>
<dbReference type="CDD" id="cd02808">
    <property type="entry name" value="GltS_FMN"/>
    <property type="match status" value="1"/>
</dbReference>
<comment type="cofactor">
    <cofactor evidence="2">
        <name>[3Fe-4S] cluster</name>
        <dbReference type="ChEBI" id="CHEBI:21137"/>
    </cofactor>
</comment>
<dbReference type="InterPro" id="IPR029055">
    <property type="entry name" value="Ntn_hydrolases_N"/>
</dbReference>
<evidence type="ECO:0000256" key="16">
    <source>
        <dbReference type="ARBA" id="ARBA00023291"/>
    </source>
</evidence>
<evidence type="ECO:0000313" key="22">
    <source>
        <dbReference type="EMBL" id="TYP97320.1"/>
    </source>
</evidence>
<comment type="caution">
    <text evidence="22">The sequence shown here is derived from an EMBL/GenBank/DDBJ whole genome shotgun (WGS) entry which is preliminary data.</text>
</comment>
<dbReference type="SUPFAM" id="SSF69336">
    <property type="entry name" value="Alpha subunit of glutamate synthase, C-terminal domain"/>
    <property type="match status" value="1"/>
</dbReference>
<evidence type="ECO:0000256" key="10">
    <source>
        <dbReference type="ARBA" id="ARBA00022827"/>
    </source>
</evidence>
<dbReference type="GO" id="GO:0051538">
    <property type="term" value="F:3 iron, 4 sulfur cluster binding"/>
    <property type="evidence" value="ECO:0007669"/>
    <property type="project" value="UniProtKB-KW"/>
</dbReference>
<sequence length="1502" mass="166758">MNSKGLYLKEFETANCGAGFICNLHGKKSHSIIHDALEILVKLEHRGAVGSDGKTGDGAGILIDIPHNYFKRVCSFNLPKPSEYAVGMLFLPKSRNQFEYCKEKLETELAKQDLQVLGWRRVPVNTSYLGKIAAKSEPNIYQLFITKKDTTLTNLQFNAKLYAARKIAEHQIEKSKLSEKKYFYFSSLSTTTIIYKGLLVPEDIGRYYTDLHQSDVVTRLALVHQRFSTNTFPSWDLAQPFRYMCHNGEINTLKGNISRMRAREELIKSDLFDNDTLKKLFPIVLEGKSDSASMDMVVELLLLTGRSLPEVLMIMVPEAWEKDISMPADKKAFYEYHSCIMEPWDGPASIPFTDGNYIGALLDRNGLRPSRYTVTKDGYVIMSSEIGVIEIAPENVVKHGRLEPGKIFLVDMIKGRIIEDQEVKDKIISKHPYKAWVKEHTLPLAKVPYTNNLTPTEQTDYTTRLNVFGYTSEDISTIITPMATKAKEAIGSMGTDTPLAVLSDKPQLLYNYFKQLFAQVTNPPLDGIREEIITDISLAIGGDRNIFDIIPEQAKKLRIQNPVISNNDLDKIKNINHPDFKAVSIPILYEFEKGVNALERALDNILIKAEKVINNNTNIIILSDRGVDAQNAPIPALLACSYLHHSLNKKGKRSKFGIVIETAEAREPHHFATLFGYGASAINPYLVNEIIRSEVKEGNIKNINKEEAVENFNTAIGKGILKIMNKIGISTLHSYRASQIFEILGLKKSFTNKYFPNTPSRIGGIGLYVIEKDIFKRHNNAFPSIKIDGNLQLPIGGEYRWRRNEEKHMFNPNSIAKLQQAVNTKSKESYATYSKLINEQSENLMTIRGLFEFNNLDPISIDEVEPWTEIVKRFKTGAMSYGSISKEAHENLAIAMNRIGGKSNSGEGGEDLNRFKKLPNGDSKNSAIKQVASGRFGVTSNYLTNAKEIQIKMAQGAKPGEGGQLPGEKVLPWIAEVRNSTPYVGLISPPPHHDIYSIEDLAQLIFDLKNANRKARINVKLVSKVGVGTIAAGVAKAKADVILISGFDGGTGASPLTSLKHAGLPWELGLAEAQQTLVLNNLRSRVVLECDGQLKTGRDVAIAALLGAEEFGFATAPLVASGCIMMRACHLNTCPVGIATQDPELRKNFKGTPENVINFMYFVAEELREIMAQLGFRTVKEMVGQVHKISANKAINHYKAKSIDLSAILYQTKEEEKILHNTEKQDHQLINVLDIKICSDVKNAIQNKKSTSRNYKIKNTDRAVGAITSNEISKVHGINGLPDDTIKLNFKGSAGQSFGAFATKGLTLIVEGETNDYLGKGLSGAKIIIKKPQKATFVAEENIITGNVSFYGAVSGEAYINGIAGERFAVRNSGVTAVVEGVGDHGCEYMTGGKIVVLGKTGKNFAAGMSGGIAYVYDKNKQFSKTLCNLEMVELETLMHYDVEELEELIQKHATYTQSKLANKLLNNWAHESTNFIKVFPTDYKKALENLQSENQVQQLTV</sequence>
<keyword evidence="14" id="KW-0411">Iron-sulfur</keyword>
<dbReference type="PANTHER" id="PTHR11938:SF133">
    <property type="entry name" value="GLUTAMATE SYNTHASE (NADH)"/>
    <property type="match status" value="1"/>
</dbReference>
<dbReference type="InterPro" id="IPR013785">
    <property type="entry name" value="Aldolase_TIM"/>
</dbReference>
<dbReference type="SUPFAM" id="SSF56235">
    <property type="entry name" value="N-terminal nucleophile aminohydrolases (Ntn hydrolases)"/>
    <property type="match status" value="1"/>
</dbReference>
<keyword evidence="8" id="KW-0288">FMN</keyword>
<proteinExistence type="inferred from homology"/>
<evidence type="ECO:0000256" key="20">
    <source>
        <dbReference type="ARBA" id="ARBA00079921"/>
    </source>
</evidence>
<gene>
    <name evidence="22" type="ORF">C7447_1042</name>
</gene>
<keyword evidence="9" id="KW-0479">Metal-binding</keyword>
<evidence type="ECO:0000256" key="5">
    <source>
        <dbReference type="ARBA" id="ARBA00012079"/>
    </source>
</evidence>
<name>A0A5S5DMZ1_9FLAO</name>
<evidence type="ECO:0000259" key="21">
    <source>
        <dbReference type="PROSITE" id="PS51278"/>
    </source>
</evidence>
<evidence type="ECO:0000256" key="15">
    <source>
        <dbReference type="ARBA" id="ARBA00023164"/>
    </source>
</evidence>
<dbReference type="Proteomes" id="UP000323136">
    <property type="component" value="Unassembled WGS sequence"/>
</dbReference>
<keyword evidence="11" id="KW-0315">Glutamine amidotransferase</keyword>
<dbReference type="GO" id="GO:0046872">
    <property type="term" value="F:metal ion binding"/>
    <property type="evidence" value="ECO:0007669"/>
    <property type="project" value="UniProtKB-KW"/>
</dbReference>
<dbReference type="PANTHER" id="PTHR11938">
    <property type="entry name" value="FAD NADPH DEHYDROGENASE/OXIDOREDUCTASE"/>
    <property type="match status" value="1"/>
</dbReference>
<dbReference type="InterPro" id="IPR002489">
    <property type="entry name" value="Glu_synth_asu_C"/>
</dbReference>
<comment type="cofactor">
    <cofactor evidence="3">
        <name>FAD</name>
        <dbReference type="ChEBI" id="CHEBI:57692"/>
    </cofactor>
</comment>
<evidence type="ECO:0000313" key="23">
    <source>
        <dbReference type="Proteomes" id="UP000323136"/>
    </source>
</evidence>
<dbReference type="GO" id="GO:0006537">
    <property type="term" value="P:glutamate biosynthetic process"/>
    <property type="evidence" value="ECO:0007669"/>
    <property type="project" value="UniProtKB-KW"/>
</dbReference>